<organism evidence="2 3">
    <name type="scientific">Lactuca virosa</name>
    <dbReference type="NCBI Taxonomy" id="75947"/>
    <lineage>
        <taxon>Eukaryota</taxon>
        <taxon>Viridiplantae</taxon>
        <taxon>Streptophyta</taxon>
        <taxon>Embryophyta</taxon>
        <taxon>Tracheophyta</taxon>
        <taxon>Spermatophyta</taxon>
        <taxon>Magnoliopsida</taxon>
        <taxon>eudicotyledons</taxon>
        <taxon>Gunneridae</taxon>
        <taxon>Pentapetalae</taxon>
        <taxon>asterids</taxon>
        <taxon>campanulids</taxon>
        <taxon>Asterales</taxon>
        <taxon>Asteraceae</taxon>
        <taxon>Cichorioideae</taxon>
        <taxon>Cichorieae</taxon>
        <taxon>Lactucinae</taxon>
        <taxon>Lactuca</taxon>
    </lineage>
</organism>
<proteinExistence type="predicted"/>
<dbReference type="EMBL" id="CAKMRJ010005412">
    <property type="protein sequence ID" value="CAH1439877.1"/>
    <property type="molecule type" value="Genomic_DNA"/>
</dbReference>
<feature type="compositionally biased region" description="Polar residues" evidence="1">
    <location>
        <begin position="67"/>
        <end position="79"/>
    </location>
</feature>
<reference evidence="2 3" key="1">
    <citation type="submission" date="2022-01" db="EMBL/GenBank/DDBJ databases">
        <authorList>
            <person name="Xiong W."/>
            <person name="Schranz E."/>
        </authorList>
    </citation>
    <scope>NUCLEOTIDE SEQUENCE [LARGE SCALE GENOMIC DNA]</scope>
</reference>
<feature type="region of interest" description="Disordered" evidence="1">
    <location>
        <begin position="32"/>
        <end position="81"/>
    </location>
</feature>
<name>A0AAU9NPT5_9ASTR</name>
<evidence type="ECO:0000313" key="3">
    <source>
        <dbReference type="Proteomes" id="UP001157418"/>
    </source>
</evidence>
<dbReference type="Proteomes" id="UP001157418">
    <property type="component" value="Unassembled WGS sequence"/>
</dbReference>
<accession>A0AAU9NPT5</accession>
<evidence type="ECO:0000256" key="1">
    <source>
        <dbReference type="SAM" id="MobiDB-lite"/>
    </source>
</evidence>
<comment type="caution">
    <text evidence="2">The sequence shown here is derived from an EMBL/GenBank/DDBJ whole genome shotgun (WGS) entry which is preliminary data.</text>
</comment>
<feature type="compositionally biased region" description="Low complexity" evidence="1">
    <location>
        <begin position="34"/>
        <end position="58"/>
    </location>
</feature>
<keyword evidence="3" id="KW-1185">Reference proteome</keyword>
<evidence type="ECO:0000313" key="2">
    <source>
        <dbReference type="EMBL" id="CAH1439877.1"/>
    </source>
</evidence>
<dbReference type="AlphaFoldDB" id="A0AAU9NPT5"/>
<protein>
    <submittedName>
        <fullName evidence="2">Uncharacterized protein</fullName>
    </submittedName>
</protein>
<sequence>MLGPIHILPMQPAGQEGWRIVAALMSRHIGGAWPQASPLSQPQQPHQKYQPPLQPQQQEGRVEQNVGPVQSPNQVNSDNGVKDVETKIEAEAEAEAENVDESPTFWTACPYCISIKGSMQSALSNQMGRVKPKC</sequence>
<gene>
    <name evidence="2" type="ORF">LVIROSA_LOCUS26044</name>
</gene>